<keyword evidence="5" id="KW-0812">Transmembrane</keyword>
<dbReference type="GO" id="GO:0003700">
    <property type="term" value="F:DNA-binding transcription factor activity"/>
    <property type="evidence" value="ECO:0007669"/>
    <property type="project" value="TreeGrafter"/>
</dbReference>
<dbReference type="EMBL" id="SOHA01000040">
    <property type="protein sequence ID" value="TFD27051.1"/>
    <property type="molecule type" value="Genomic_DNA"/>
</dbReference>
<dbReference type="InterPro" id="IPR036271">
    <property type="entry name" value="Tet_transcr_reg_TetR-rel_C_sf"/>
</dbReference>
<sequence>MTIRGDTTRKRLIDATTALVREVGYANVRTRSIAVAAGVAEGTLYRHFADKRSLFYAAVLDRNAPIVAATETLPSLAGQGTVLGNLLEVIRNLAQLQQDLLPLEQAMIADPTLAPPLGERAQMPLEGPPNDIALYLAAEQNLGRVRAECDPTLAAISLLAMLFGLAVHPVLGNDLAESELLSASVSYFVDGVGVSPAQPKLTA</sequence>
<dbReference type="InterPro" id="IPR009057">
    <property type="entry name" value="Homeodomain-like_sf"/>
</dbReference>
<dbReference type="PANTHER" id="PTHR30055">
    <property type="entry name" value="HTH-TYPE TRANSCRIPTIONAL REGULATOR RUTR"/>
    <property type="match status" value="1"/>
</dbReference>
<evidence type="ECO:0000313" key="7">
    <source>
        <dbReference type="EMBL" id="TFD27051.1"/>
    </source>
</evidence>
<dbReference type="PANTHER" id="PTHR30055:SF234">
    <property type="entry name" value="HTH-TYPE TRANSCRIPTIONAL REGULATOR BETI"/>
    <property type="match status" value="1"/>
</dbReference>
<feature type="transmembrane region" description="Helical" evidence="5">
    <location>
        <begin position="152"/>
        <end position="171"/>
    </location>
</feature>
<dbReference type="GO" id="GO:0000976">
    <property type="term" value="F:transcription cis-regulatory region binding"/>
    <property type="evidence" value="ECO:0007669"/>
    <property type="project" value="TreeGrafter"/>
</dbReference>
<feature type="DNA-binding region" description="H-T-H motif" evidence="4">
    <location>
        <begin position="29"/>
        <end position="48"/>
    </location>
</feature>
<keyword evidence="2 4" id="KW-0238">DNA-binding</keyword>
<protein>
    <submittedName>
        <fullName evidence="7">TetR/AcrR family transcriptional regulator</fullName>
    </submittedName>
</protein>
<dbReference type="PRINTS" id="PR00455">
    <property type="entry name" value="HTHTETR"/>
</dbReference>
<comment type="caution">
    <text evidence="7">The sequence shown here is derived from an EMBL/GenBank/DDBJ whole genome shotgun (WGS) entry which is preliminary data.</text>
</comment>
<evidence type="ECO:0000313" key="8">
    <source>
        <dbReference type="Proteomes" id="UP000297472"/>
    </source>
</evidence>
<organism evidence="7 8">
    <name type="scientific">Cryobacterium cryoconiti</name>
    <dbReference type="NCBI Taxonomy" id="1259239"/>
    <lineage>
        <taxon>Bacteria</taxon>
        <taxon>Bacillati</taxon>
        <taxon>Actinomycetota</taxon>
        <taxon>Actinomycetes</taxon>
        <taxon>Micrococcales</taxon>
        <taxon>Microbacteriaceae</taxon>
        <taxon>Cryobacterium</taxon>
    </lineage>
</organism>
<dbReference type="InterPro" id="IPR050109">
    <property type="entry name" value="HTH-type_TetR-like_transc_reg"/>
</dbReference>
<keyword evidence="8" id="KW-1185">Reference proteome</keyword>
<dbReference type="SUPFAM" id="SSF48498">
    <property type="entry name" value="Tetracyclin repressor-like, C-terminal domain"/>
    <property type="match status" value="1"/>
</dbReference>
<evidence type="ECO:0000256" key="3">
    <source>
        <dbReference type="ARBA" id="ARBA00023163"/>
    </source>
</evidence>
<keyword evidence="1" id="KW-0805">Transcription regulation</keyword>
<dbReference type="RefSeq" id="WP_134425578.1">
    <property type="nucleotide sequence ID" value="NZ_SOHA01000040.1"/>
</dbReference>
<evidence type="ECO:0000256" key="5">
    <source>
        <dbReference type="SAM" id="Phobius"/>
    </source>
</evidence>
<dbReference type="OrthoDB" id="4746440at2"/>
<evidence type="ECO:0000259" key="6">
    <source>
        <dbReference type="PROSITE" id="PS50977"/>
    </source>
</evidence>
<name>A0A4Y8JSA2_9MICO</name>
<dbReference type="Proteomes" id="UP000297472">
    <property type="component" value="Unassembled WGS sequence"/>
</dbReference>
<dbReference type="SUPFAM" id="SSF46689">
    <property type="entry name" value="Homeodomain-like"/>
    <property type="match status" value="1"/>
</dbReference>
<accession>A0A4Y8JSA2</accession>
<reference evidence="7 8" key="1">
    <citation type="submission" date="2019-03" db="EMBL/GenBank/DDBJ databases">
        <title>Genomics of glacier-inhabiting Cryobacterium strains.</title>
        <authorList>
            <person name="Liu Q."/>
            <person name="Xin Y.-H."/>
        </authorList>
    </citation>
    <scope>NUCLEOTIDE SEQUENCE [LARGE SCALE GENOMIC DNA]</scope>
    <source>
        <strain evidence="7 8">TMT1-51</strain>
    </source>
</reference>
<gene>
    <name evidence="7" type="ORF">E3T49_14295</name>
</gene>
<feature type="domain" description="HTH tetR-type" evidence="6">
    <location>
        <begin position="6"/>
        <end position="66"/>
    </location>
</feature>
<dbReference type="AlphaFoldDB" id="A0A4Y8JSA2"/>
<dbReference type="PROSITE" id="PS50977">
    <property type="entry name" value="HTH_TETR_2"/>
    <property type="match status" value="1"/>
</dbReference>
<dbReference type="Gene3D" id="1.10.357.10">
    <property type="entry name" value="Tetracycline Repressor, domain 2"/>
    <property type="match status" value="1"/>
</dbReference>
<evidence type="ECO:0000256" key="2">
    <source>
        <dbReference type="ARBA" id="ARBA00023125"/>
    </source>
</evidence>
<dbReference type="InterPro" id="IPR001647">
    <property type="entry name" value="HTH_TetR"/>
</dbReference>
<evidence type="ECO:0000256" key="4">
    <source>
        <dbReference type="PROSITE-ProRule" id="PRU00335"/>
    </source>
</evidence>
<keyword evidence="5" id="KW-0472">Membrane</keyword>
<dbReference type="Pfam" id="PF00440">
    <property type="entry name" value="TetR_N"/>
    <property type="match status" value="1"/>
</dbReference>
<keyword evidence="5" id="KW-1133">Transmembrane helix</keyword>
<evidence type="ECO:0000256" key="1">
    <source>
        <dbReference type="ARBA" id="ARBA00023015"/>
    </source>
</evidence>
<proteinExistence type="predicted"/>
<keyword evidence="3" id="KW-0804">Transcription</keyword>